<name>A0A176YN48_9BRAD</name>
<sequence length="84" mass="9486">MIVLVELTYVKGATAIWFGSKLKKCTWKFPFPDDATTSGAAHHQGHRAKQTAHPARFMGILQRFRPGTYWAPLQQKLEKMAKGT</sequence>
<dbReference type="Proteomes" id="UP000076959">
    <property type="component" value="Unassembled WGS sequence"/>
</dbReference>
<protein>
    <submittedName>
        <fullName evidence="1">Uncharacterized protein</fullName>
    </submittedName>
</protein>
<evidence type="ECO:0000313" key="2">
    <source>
        <dbReference type="Proteomes" id="UP000076959"/>
    </source>
</evidence>
<keyword evidence="2" id="KW-1185">Reference proteome</keyword>
<dbReference type="EMBL" id="LUUB01000066">
    <property type="protein sequence ID" value="OAF07637.1"/>
    <property type="molecule type" value="Genomic_DNA"/>
</dbReference>
<dbReference type="STRING" id="1505087.AYJ54_17410"/>
<accession>A0A176YN48</accession>
<comment type="caution">
    <text evidence="1">The sequence shown here is derived from an EMBL/GenBank/DDBJ whole genome shotgun (WGS) entry which is preliminary data.</text>
</comment>
<gene>
    <name evidence="1" type="ORF">AYJ54_17410</name>
</gene>
<organism evidence="1 2">
    <name type="scientific">Bradyrhizobium centrolobii</name>
    <dbReference type="NCBI Taxonomy" id="1505087"/>
    <lineage>
        <taxon>Bacteria</taxon>
        <taxon>Pseudomonadati</taxon>
        <taxon>Pseudomonadota</taxon>
        <taxon>Alphaproteobacteria</taxon>
        <taxon>Hyphomicrobiales</taxon>
        <taxon>Nitrobacteraceae</taxon>
        <taxon>Bradyrhizobium</taxon>
    </lineage>
</organism>
<proteinExistence type="predicted"/>
<evidence type="ECO:0000313" key="1">
    <source>
        <dbReference type="EMBL" id="OAF07637.1"/>
    </source>
</evidence>
<reference evidence="1 2" key="1">
    <citation type="submission" date="2016-03" db="EMBL/GenBank/DDBJ databases">
        <title>Draft Genome Sequence of the Strain BR 10245 (Bradyrhizobium sp.) isolated from nodules of Centrolobium paraense.</title>
        <authorList>
            <person name="Simoes-Araujo J.L.Sr."/>
            <person name="Barauna A.C."/>
            <person name="Silva K."/>
            <person name="Zilli J.E."/>
        </authorList>
    </citation>
    <scope>NUCLEOTIDE SEQUENCE [LARGE SCALE GENOMIC DNA]</scope>
    <source>
        <strain evidence="1 2">BR 10245</strain>
    </source>
</reference>
<dbReference type="AlphaFoldDB" id="A0A176YN48"/>